<dbReference type="Proteomes" id="UP000184550">
    <property type="component" value="Unassembled WGS sequence"/>
</dbReference>
<dbReference type="PANTHER" id="PTHR34107:SF4">
    <property type="entry name" value="SLL1222 PROTEIN"/>
    <property type="match status" value="1"/>
</dbReference>
<dbReference type="InterPro" id="IPR011335">
    <property type="entry name" value="Restrct_endonuc-II-like"/>
</dbReference>
<dbReference type="Pfam" id="PF05685">
    <property type="entry name" value="Uma2"/>
    <property type="match status" value="1"/>
</dbReference>
<dbReference type="InterPro" id="IPR008538">
    <property type="entry name" value="Uma2"/>
</dbReference>
<keyword evidence="3" id="KW-1185">Reference proteome</keyword>
<dbReference type="CDD" id="cd06260">
    <property type="entry name" value="DUF820-like"/>
    <property type="match status" value="1"/>
</dbReference>
<sequence>MMSQTLEQVRWTIHDVEGLPENDWIRYEILDGELFMTRSPHRRHQQACVKISKLLDTWSESSHLGVTIFAPGLIFSEFDSVIPDVVWVTHERLEQIEDEAGHLTGAPELVIEVLSPGKQNERRDKQAKLKLYSITGVQEYWIINYFTKQVEIYRREQAQLVKVATLLETDEITSPLLPGFSAVVRLFFP</sequence>
<dbReference type="InterPro" id="IPR012296">
    <property type="entry name" value="Nuclease_put_TT1808"/>
</dbReference>
<feature type="domain" description="Putative restriction endonuclease" evidence="1">
    <location>
        <begin position="17"/>
        <end position="182"/>
    </location>
</feature>
<comment type="caution">
    <text evidence="2">The sequence shown here is derived from an EMBL/GenBank/DDBJ whole genome shotgun (WGS) entry which is preliminary data.</text>
</comment>
<accession>A0A7Z9E490</accession>
<name>A0A7Z9E490_9CYAN</name>
<reference evidence="2" key="1">
    <citation type="submission" date="2019-10" db="EMBL/GenBank/DDBJ databases">
        <authorList>
            <consortium name="Genoscope - CEA"/>
            <person name="William W."/>
        </authorList>
    </citation>
    <scope>NUCLEOTIDE SEQUENCE [LARGE SCALE GENOMIC DNA]</scope>
    <source>
        <strain evidence="2">BBR_PRJEB10992</strain>
    </source>
</reference>
<dbReference type="PANTHER" id="PTHR34107">
    <property type="entry name" value="SLL0198 PROTEIN-RELATED"/>
    <property type="match status" value="1"/>
</dbReference>
<evidence type="ECO:0000259" key="1">
    <source>
        <dbReference type="Pfam" id="PF05685"/>
    </source>
</evidence>
<dbReference type="Gene3D" id="3.90.1570.10">
    <property type="entry name" value="tt1808, chain A"/>
    <property type="match status" value="1"/>
</dbReference>
<proteinExistence type="predicted"/>
<gene>
    <name evidence="2" type="ORF">PL8927_830049</name>
</gene>
<dbReference type="EMBL" id="CZCU02000161">
    <property type="protein sequence ID" value="VXD24665.1"/>
    <property type="molecule type" value="Genomic_DNA"/>
</dbReference>
<protein>
    <recommendedName>
        <fullName evidence="1">Putative restriction endonuclease domain-containing protein</fullName>
    </recommendedName>
</protein>
<dbReference type="SUPFAM" id="SSF52980">
    <property type="entry name" value="Restriction endonuclease-like"/>
    <property type="match status" value="1"/>
</dbReference>
<evidence type="ECO:0000313" key="2">
    <source>
        <dbReference type="EMBL" id="VXD24665.1"/>
    </source>
</evidence>
<organism evidence="2 3">
    <name type="scientific">Planktothrix serta PCC 8927</name>
    <dbReference type="NCBI Taxonomy" id="671068"/>
    <lineage>
        <taxon>Bacteria</taxon>
        <taxon>Bacillati</taxon>
        <taxon>Cyanobacteriota</taxon>
        <taxon>Cyanophyceae</taxon>
        <taxon>Oscillatoriophycideae</taxon>
        <taxon>Oscillatoriales</taxon>
        <taxon>Microcoleaceae</taxon>
        <taxon>Planktothrix</taxon>
    </lineage>
</organism>
<evidence type="ECO:0000313" key="3">
    <source>
        <dbReference type="Proteomes" id="UP000184550"/>
    </source>
</evidence>
<dbReference type="AlphaFoldDB" id="A0A7Z9E490"/>